<evidence type="ECO:0008006" key="3">
    <source>
        <dbReference type="Google" id="ProtNLM"/>
    </source>
</evidence>
<dbReference type="Gene3D" id="2.60.40.10">
    <property type="entry name" value="Immunoglobulins"/>
    <property type="match status" value="1"/>
</dbReference>
<dbReference type="EMBL" id="UZAL01043608">
    <property type="protein sequence ID" value="VDP81514.1"/>
    <property type="molecule type" value="Genomic_DNA"/>
</dbReference>
<name>A0A3P8HG44_9TREM</name>
<proteinExistence type="predicted"/>
<accession>A0A3P8HG44</accession>
<protein>
    <recommendedName>
        <fullName evidence="3">Ig-like domain-containing protein</fullName>
    </recommendedName>
</protein>
<reference evidence="1 2" key="1">
    <citation type="submission" date="2018-11" db="EMBL/GenBank/DDBJ databases">
        <authorList>
            <consortium name="Pathogen Informatics"/>
        </authorList>
    </citation>
    <scope>NUCLEOTIDE SEQUENCE [LARGE SCALE GENOMIC DNA]</scope>
    <source>
        <strain>Denwood</strain>
        <strain evidence="2">Zambia</strain>
    </source>
</reference>
<dbReference type="CDD" id="cd00096">
    <property type="entry name" value="Ig"/>
    <property type="match status" value="1"/>
</dbReference>
<dbReference type="InterPro" id="IPR013783">
    <property type="entry name" value="Ig-like_fold"/>
</dbReference>
<keyword evidence="2" id="KW-1185">Reference proteome</keyword>
<sequence length="97" mass="11447">MVYYFGNIAILPCNLEKIYSSDQIFFTFNNTMIAVSSVDKYKLVQPTVTSRTKLLIRNFNFDDQGFYRCGLLDTKLKTERYDRITYHLLVDGKFNNH</sequence>
<dbReference type="AlphaFoldDB" id="A0A3P8HG44"/>
<organism evidence="1 2">
    <name type="scientific">Schistosoma mattheei</name>
    <dbReference type="NCBI Taxonomy" id="31246"/>
    <lineage>
        <taxon>Eukaryota</taxon>
        <taxon>Metazoa</taxon>
        <taxon>Spiralia</taxon>
        <taxon>Lophotrochozoa</taxon>
        <taxon>Platyhelminthes</taxon>
        <taxon>Trematoda</taxon>
        <taxon>Digenea</taxon>
        <taxon>Strigeidida</taxon>
        <taxon>Schistosomatoidea</taxon>
        <taxon>Schistosomatidae</taxon>
        <taxon>Schistosoma</taxon>
    </lineage>
</organism>
<gene>
    <name evidence="1" type="ORF">SMTD_LOCUS20072</name>
</gene>
<dbReference type="Proteomes" id="UP000269396">
    <property type="component" value="Unassembled WGS sequence"/>
</dbReference>
<evidence type="ECO:0000313" key="2">
    <source>
        <dbReference type="Proteomes" id="UP000269396"/>
    </source>
</evidence>
<evidence type="ECO:0000313" key="1">
    <source>
        <dbReference type="EMBL" id="VDP81514.1"/>
    </source>
</evidence>
<dbReference type="InterPro" id="IPR036179">
    <property type="entry name" value="Ig-like_dom_sf"/>
</dbReference>
<dbReference type="SUPFAM" id="SSF48726">
    <property type="entry name" value="Immunoglobulin"/>
    <property type="match status" value="1"/>
</dbReference>